<dbReference type="InterPro" id="IPR013766">
    <property type="entry name" value="Thioredoxin_domain"/>
</dbReference>
<proteinExistence type="inferred from homology"/>
<dbReference type="Pfam" id="PF00578">
    <property type="entry name" value="AhpC-TSA"/>
    <property type="match status" value="1"/>
</dbReference>
<comment type="catalytic activity">
    <reaction evidence="11">
        <text>a hydroperoxide + [thioredoxin]-dithiol = an alcohol + [thioredoxin]-disulfide + H2O</text>
        <dbReference type="Rhea" id="RHEA:62620"/>
        <dbReference type="Rhea" id="RHEA-COMP:10698"/>
        <dbReference type="Rhea" id="RHEA-COMP:10700"/>
        <dbReference type="ChEBI" id="CHEBI:15377"/>
        <dbReference type="ChEBI" id="CHEBI:29950"/>
        <dbReference type="ChEBI" id="CHEBI:30879"/>
        <dbReference type="ChEBI" id="CHEBI:35924"/>
        <dbReference type="ChEBI" id="CHEBI:50058"/>
        <dbReference type="EC" id="1.11.1.24"/>
    </reaction>
</comment>
<keyword evidence="3" id="KW-0575">Peroxidase</keyword>
<dbReference type="Proteomes" id="UP001500449">
    <property type="component" value="Unassembled WGS sequence"/>
</dbReference>
<evidence type="ECO:0000313" key="14">
    <source>
        <dbReference type="Proteomes" id="UP001500449"/>
    </source>
</evidence>
<evidence type="ECO:0000256" key="10">
    <source>
        <dbReference type="ARBA" id="ARBA00041373"/>
    </source>
</evidence>
<dbReference type="PANTHER" id="PTHR42801">
    <property type="entry name" value="THIOREDOXIN-DEPENDENT PEROXIDE REDUCTASE"/>
    <property type="match status" value="1"/>
</dbReference>
<keyword evidence="5" id="KW-0560">Oxidoreductase</keyword>
<dbReference type="CDD" id="cd03017">
    <property type="entry name" value="PRX_BCP"/>
    <property type="match status" value="1"/>
</dbReference>
<gene>
    <name evidence="13" type="ORF">GCM10009836_04470</name>
</gene>
<comment type="function">
    <text evidence="1">Thiol-specific peroxidase that catalyzes the reduction of hydrogen peroxide and organic hydroperoxides to water and alcohols, respectively. Plays a role in cell protection against oxidative stress by detoxifying peroxides and as sensor of hydrogen peroxide-mediated signaling events.</text>
</comment>
<accession>A0ABN2MK78</accession>
<reference evidence="13 14" key="1">
    <citation type="journal article" date="2019" name="Int. J. Syst. Evol. Microbiol.">
        <title>The Global Catalogue of Microorganisms (GCM) 10K type strain sequencing project: providing services to taxonomists for standard genome sequencing and annotation.</title>
        <authorList>
            <consortium name="The Broad Institute Genomics Platform"/>
            <consortium name="The Broad Institute Genome Sequencing Center for Infectious Disease"/>
            <person name="Wu L."/>
            <person name="Ma J."/>
        </authorList>
    </citation>
    <scope>NUCLEOTIDE SEQUENCE [LARGE SCALE GENOMIC DNA]</scope>
    <source>
        <strain evidence="13 14">JCM 16009</strain>
    </source>
</reference>
<evidence type="ECO:0000256" key="4">
    <source>
        <dbReference type="ARBA" id="ARBA00022862"/>
    </source>
</evidence>
<evidence type="ECO:0000256" key="6">
    <source>
        <dbReference type="ARBA" id="ARBA00023157"/>
    </source>
</evidence>
<evidence type="ECO:0000256" key="9">
    <source>
        <dbReference type="ARBA" id="ARBA00038489"/>
    </source>
</evidence>
<evidence type="ECO:0000256" key="3">
    <source>
        <dbReference type="ARBA" id="ARBA00022559"/>
    </source>
</evidence>
<keyword evidence="7" id="KW-0676">Redox-active center</keyword>
<name>A0ABN2MK78_9PSEU</name>
<dbReference type="PANTHER" id="PTHR42801:SF8">
    <property type="entry name" value="PEROXIREDOXIN RV1608C-RELATED"/>
    <property type="match status" value="1"/>
</dbReference>
<sequence length="154" mass="16745">MNVGDQVSDFELEDETRTPRRLSTLLENGPVVLFFYPMASSGGCTQEACHFRDLAAEFAAAGAQTVGISADNVTKQSVFATNHSLGYPLLSDTGHKVAKEMGAYRAWLPGGLHTRRRTFVIGQDRRIVAEFSSESKFDEHADAALEAVKKHAAA</sequence>
<evidence type="ECO:0000256" key="2">
    <source>
        <dbReference type="ARBA" id="ARBA00013017"/>
    </source>
</evidence>
<feature type="domain" description="Thioredoxin" evidence="12">
    <location>
        <begin position="1"/>
        <end position="153"/>
    </location>
</feature>
<evidence type="ECO:0000256" key="7">
    <source>
        <dbReference type="ARBA" id="ARBA00023284"/>
    </source>
</evidence>
<comment type="caution">
    <text evidence="13">The sequence shown here is derived from an EMBL/GenBank/DDBJ whole genome shotgun (WGS) entry which is preliminary data.</text>
</comment>
<protein>
    <recommendedName>
        <fullName evidence="2">thioredoxin-dependent peroxiredoxin</fullName>
        <ecNumber evidence="2">1.11.1.24</ecNumber>
    </recommendedName>
    <alternativeName>
        <fullName evidence="10">Bacterioferritin comigratory protein</fullName>
    </alternativeName>
    <alternativeName>
        <fullName evidence="8">Thioredoxin peroxidase</fullName>
    </alternativeName>
</protein>
<comment type="similarity">
    <text evidence="9">Belongs to the peroxiredoxin family. BCP/PrxQ subfamily.</text>
</comment>
<evidence type="ECO:0000259" key="12">
    <source>
        <dbReference type="PROSITE" id="PS51352"/>
    </source>
</evidence>
<dbReference type="InterPro" id="IPR036249">
    <property type="entry name" value="Thioredoxin-like_sf"/>
</dbReference>
<keyword evidence="14" id="KW-1185">Reference proteome</keyword>
<dbReference type="PROSITE" id="PS51352">
    <property type="entry name" value="THIOREDOXIN_2"/>
    <property type="match status" value="1"/>
</dbReference>
<keyword evidence="6" id="KW-1015">Disulfide bond</keyword>
<evidence type="ECO:0000313" key="13">
    <source>
        <dbReference type="EMBL" id="GAA1829675.1"/>
    </source>
</evidence>
<dbReference type="SUPFAM" id="SSF52833">
    <property type="entry name" value="Thioredoxin-like"/>
    <property type="match status" value="1"/>
</dbReference>
<dbReference type="EC" id="1.11.1.24" evidence="2"/>
<dbReference type="RefSeq" id="WP_344411820.1">
    <property type="nucleotide sequence ID" value="NZ_BAAAQK010000002.1"/>
</dbReference>
<dbReference type="EMBL" id="BAAAQK010000002">
    <property type="protein sequence ID" value="GAA1829675.1"/>
    <property type="molecule type" value="Genomic_DNA"/>
</dbReference>
<organism evidence="13 14">
    <name type="scientific">Pseudonocardia ailaonensis</name>
    <dbReference type="NCBI Taxonomy" id="367279"/>
    <lineage>
        <taxon>Bacteria</taxon>
        <taxon>Bacillati</taxon>
        <taxon>Actinomycetota</taxon>
        <taxon>Actinomycetes</taxon>
        <taxon>Pseudonocardiales</taxon>
        <taxon>Pseudonocardiaceae</taxon>
        <taxon>Pseudonocardia</taxon>
    </lineage>
</organism>
<keyword evidence="4" id="KW-0049">Antioxidant</keyword>
<dbReference type="Gene3D" id="3.40.30.10">
    <property type="entry name" value="Glutaredoxin"/>
    <property type="match status" value="1"/>
</dbReference>
<evidence type="ECO:0000256" key="8">
    <source>
        <dbReference type="ARBA" id="ARBA00032824"/>
    </source>
</evidence>
<dbReference type="InterPro" id="IPR050924">
    <property type="entry name" value="Peroxiredoxin_BCP/PrxQ"/>
</dbReference>
<evidence type="ECO:0000256" key="1">
    <source>
        <dbReference type="ARBA" id="ARBA00003330"/>
    </source>
</evidence>
<evidence type="ECO:0000256" key="5">
    <source>
        <dbReference type="ARBA" id="ARBA00023002"/>
    </source>
</evidence>
<dbReference type="InterPro" id="IPR000866">
    <property type="entry name" value="AhpC/TSA"/>
</dbReference>
<evidence type="ECO:0000256" key="11">
    <source>
        <dbReference type="ARBA" id="ARBA00049091"/>
    </source>
</evidence>